<dbReference type="EMBL" id="JAAIUW010000003">
    <property type="protein sequence ID" value="KAF7837766.1"/>
    <property type="molecule type" value="Genomic_DNA"/>
</dbReference>
<reference evidence="1" key="1">
    <citation type="submission" date="2020-09" db="EMBL/GenBank/DDBJ databases">
        <title>Genome-Enabled Discovery of Anthraquinone Biosynthesis in Senna tora.</title>
        <authorList>
            <person name="Kang S.-H."/>
            <person name="Pandey R.P."/>
            <person name="Lee C.-M."/>
            <person name="Sim J.-S."/>
            <person name="Jeong J.-T."/>
            <person name="Choi B.-S."/>
            <person name="Jung M."/>
            <person name="Ginzburg D."/>
            <person name="Zhao K."/>
            <person name="Won S.Y."/>
            <person name="Oh T.-J."/>
            <person name="Yu Y."/>
            <person name="Kim N.-H."/>
            <person name="Lee O.R."/>
            <person name="Lee T.-H."/>
            <person name="Bashyal P."/>
            <person name="Kim T.-S."/>
            <person name="Lee W.-H."/>
            <person name="Kawkins C."/>
            <person name="Kim C.-K."/>
            <person name="Kim J.S."/>
            <person name="Ahn B.O."/>
            <person name="Rhee S.Y."/>
            <person name="Sohng J.K."/>
        </authorList>
    </citation>
    <scope>NUCLEOTIDE SEQUENCE</scope>
    <source>
        <tissue evidence="1">Leaf</tissue>
    </source>
</reference>
<organism evidence="1 2">
    <name type="scientific">Senna tora</name>
    <dbReference type="NCBI Taxonomy" id="362788"/>
    <lineage>
        <taxon>Eukaryota</taxon>
        <taxon>Viridiplantae</taxon>
        <taxon>Streptophyta</taxon>
        <taxon>Embryophyta</taxon>
        <taxon>Tracheophyta</taxon>
        <taxon>Spermatophyta</taxon>
        <taxon>Magnoliopsida</taxon>
        <taxon>eudicotyledons</taxon>
        <taxon>Gunneridae</taxon>
        <taxon>Pentapetalae</taxon>
        <taxon>rosids</taxon>
        <taxon>fabids</taxon>
        <taxon>Fabales</taxon>
        <taxon>Fabaceae</taxon>
        <taxon>Caesalpinioideae</taxon>
        <taxon>Cassia clade</taxon>
        <taxon>Senna</taxon>
    </lineage>
</organism>
<evidence type="ECO:0000313" key="1">
    <source>
        <dbReference type="EMBL" id="KAF7837766.1"/>
    </source>
</evidence>
<comment type="caution">
    <text evidence="1">The sequence shown here is derived from an EMBL/GenBank/DDBJ whole genome shotgun (WGS) entry which is preliminary data.</text>
</comment>
<sequence>MTHATYTYTSPCWVPSFFSFRGPYCTCASRTSTRVAPHAAPALPTPYSLF</sequence>
<gene>
    <name evidence="1" type="ORF">G2W53_006248</name>
</gene>
<name>A0A835CDS7_9FABA</name>
<keyword evidence="2" id="KW-1185">Reference proteome</keyword>
<evidence type="ECO:0000313" key="2">
    <source>
        <dbReference type="Proteomes" id="UP000634136"/>
    </source>
</evidence>
<protein>
    <submittedName>
        <fullName evidence="1">Uncharacterized protein</fullName>
    </submittedName>
</protein>
<accession>A0A835CDS7</accession>
<proteinExistence type="predicted"/>
<dbReference type="Proteomes" id="UP000634136">
    <property type="component" value="Unassembled WGS sequence"/>
</dbReference>
<dbReference type="AlphaFoldDB" id="A0A835CDS7"/>